<keyword evidence="4" id="KW-1015">Disulfide bond</keyword>
<dbReference type="PROSITE" id="PS51352">
    <property type="entry name" value="THIOREDOXIN_2"/>
    <property type="match status" value="1"/>
</dbReference>
<evidence type="ECO:0000256" key="6">
    <source>
        <dbReference type="SAM" id="MobiDB-lite"/>
    </source>
</evidence>
<dbReference type="InterPro" id="IPR012336">
    <property type="entry name" value="Thioredoxin-like_fold"/>
</dbReference>
<gene>
    <name evidence="8" type="ORF">A4V15_11775</name>
    <name evidence="9" type="ORF">SAMN05216279_13021</name>
</gene>
<evidence type="ECO:0000256" key="4">
    <source>
        <dbReference type="ARBA" id="ARBA00023157"/>
    </source>
</evidence>
<reference evidence="11" key="3">
    <citation type="submission" date="2016-10" db="EMBL/GenBank/DDBJ databases">
        <authorList>
            <person name="de Groot N.N."/>
        </authorList>
    </citation>
    <scope>NUCLEOTIDE SEQUENCE [LARGE SCALE GENOMIC DNA]</scope>
    <source>
        <strain evidence="11">DSM 15758</strain>
    </source>
</reference>
<dbReference type="AlphaFoldDB" id="A0A178LMS4"/>
<comment type="caution">
    <text evidence="8">The sequence shown here is derived from an EMBL/GenBank/DDBJ whole genome shotgun (WGS) entry which is preliminary data.</text>
</comment>
<dbReference type="Pfam" id="PF13462">
    <property type="entry name" value="Thioredoxin_4"/>
    <property type="match status" value="1"/>
</dbReference>
<keyword evidence="5" id="KW-0676">Redox-active center</keyword>
<dbReference type="Gene3D" id="3.40.30.10">
    <property type="entry name" value="Glutaredoxin"/>
    <property type="match status" value="1"/>
</dbReference>
<evidence type="ECO:0000259" key="7">
    <source>
        <dbReference type="PROSITE" id="PS51352"/>
    </source>
</evidence>
<dbReference type="EMBL" id="FMWB01000030">
    <property type="protein sequence ID" value="SCZ48694.1"/>
    <property type="molecule type" value="Genomic_DNA"/>
</dbReference>
<organism evidence="8 10">
    <name type="scientific">Pseudomonas oryzihabitans</name>
    <dbReference type="NCBI Taxonomy" id="47885"/>
    <lineage>
        <taxon>Bacteria</taxon>
        <taxon>Pseudomonadati</taxon>
        <taxon>Pseudomonadota</taxon>
        <taxon>Gammaproteobacteria</taxon>
        <taxon>Pseudomonadales</taxon>
        <taxon>Pseudomonadaceae</taxon>
        <taxon>Pseudomonas</taxon>
    </lineage>
</organism>
<accession>A0A1G5PGU7</accession>
<dbReference type="OrthoDB" id="9780340at2"/>
<evidence type="ECO:0000313" key="9">
    <source>
        <dbReference type="EMBL" id="SCZ48694.1"/>
    </source>
</evidence>
<dbReference type="SUPFAM" id="SSF52833">
    <property type="entry name" value="Thioredoxin-like"/>
    <property type="match status" value="1"/>
</dbReference>
<keyword evidence="2" id="KW-0732">Signal</keyword>
<comment type="similarity">
    <text evidence="1">Belongs to the thioredoxin family. DsbA subfamily.</text>
</comment>
<evidence type="ECO:0000256" key="2">
    <source>
        <dbReference type="ARBA" id="ARBA00022729"/>
    </source>
</evidence>
<reference evidence="8 10" key="1">
    <citation type="submission" date="2016-04" db="EMBL/GenBank/DDBJ databases">
        <title>Draft Genome Sequences of Staphylococcus capitis Strain H36, S. capitis Strain H65, S. cohnii Strain H62, S. hominis Strain H69, Mycobacterium iranicum Strain H39, Plantibacter sp. Strain H53, Pseudomonas oryzihabitans Strain H72, and Microbacterium sp. Strain H83, isolated from residential settings.</title>
        <authorList>
            <person name="Lymperopoulou D."/>
            <person name="Adams R.I."/>
            <person name="Lindow S."/>
            <person name="Coil D.A."/>
            <person name="Jospin G."/>
            <person name="Eisen J.A."/>
        </authorList>
    </citation>
    <scope>NUCLEOTIDE SEQUENCE [LARGE SCALE GENOMIC DNA]</scope>
    <source>
        <strain evidence="8 10">H72</strain>
    </source>
</reference>
<dbReference type="InterPro" id="IPR013766">
    <property type="entry name" value="Thioredoxin_domain"/>
</dbReference>
<proteinExistence type="inferred from homology"/>
<feature type="region of interest" description="Disordered" evidence="6">
    <location>
        <begin position="256"/>
        <end position="292"/>
    </location>
</feature>
<accession>A0A178LMS4</accession>
<dbReference type="GO" id="GO:0016491">
    <property type="term" value="F:oxidoreductase activity"/>
    <property type="evidence" value="ECO:0007669"/>
    <property type="project" value="UniProtKB-KW"/>
</dbReference>
<keyword evidence="3" id="KW-0560">Oxidoreductase</keyword>
<dbReference type="InterPro" id="IPR036249">
    <property type="entry name" value="Thioredoxin-like_sf"/>
</dbReference>
<dbReference type="Proteomes" id="UP000078356">
    <property type="component" value="Unassembled WGS sequence"/>
</dbReference>
<dbReference type="EMBL" id="LWCR01000003">
    <property type="protein sequence ID" value="OAN31733.1"/>
    <property type="molecule type" value="Genomic_DNA"/>
</dbReference>
<dbReference type="RefSeq" id="WP_064306944.1">
    <property type="nucleotide sequence ID" value="NZ_FMWB01000030.1"/>
</dbReference>
<reference evidence="9" key="2">
    <citation type="submission" date="2016-10" db="EMBL/GenBank/DDBJ databases">
        <authorList>
            <person name="Varghese N."/>
            <person name="Submissions S."/>
        </authorList>
    </citation>
    <scope>NUCLEOTIDE SEQUENCE</scope>
    <source>
        <strain evidence="9">DSM 15758</strain>
    </source>
</reference>
<dbReference type="Proteomes" id="UP000183046">
    <property type="component" value="Unassembled WGS sequence"/>
</dbReference>
<evidence type="ECO:0000256" key="3">
    <source>
        <dbReference type="ARBA" id="ARBA00023002"/>
    </source>
</evidence>
<evidence type="ECO:0000313" key="10">
    <source>
        <dbReference type="Proteomes" id="UP000078356"/>
    </source>
</evidence>
<dbReference type="CDD" id="cd02972">
    <property type="entry name" value="DsbA_family"/>
    <property type="match status" value="1"/>
</dbReference>
<protein>
    <submittedName>
        <fullName evidence="9">Thioredoxin</fullName>
    </submittedName>
</protein>
<dbReference type="PANTHER" id="PTHR13887">
    <property type="entry name" value="GLUTATHIONE S-TRANSFERASE KAPPA"/>
    <property type="match status" value="1"/>
</dbReference>
<sequence length="292" mass="31601">MKTSLRNHLITLASAVAVSQLVTLGVFWTSGQAYLDRKITAGIETGVFAKERAEKQAWVDAQFARYGRAADQVPNDARVYGDLKARFTLAEFSDLECPFCKRLHPSLKEIVDKSNGAVNWQWRHMPLGFHNPAATDEAIATECYAEQKGNRGFWVILDQIFEESAGNGGGVKDLPGLVSRLGADMKVFNQCISSGKVKDRIADHIRMGEKIGATGTPATIVIDNLTGEKEFVSGAQPISAFVTIMKRMLAAEQAAAKAEADKAQGKPQDQGDEVSRKILGFGSAADSAQPAK</sequence>
<name>A0A178LMS4_9PSED</name>
<evidence type="ECO:0000256" key="1">
    <source>
        <dbReference type="ARBA" id="ARBA00005791"/>
    </source>
</evidence>
<feature type="domain" description="Thioredoxin" evidence="7">
    <location>
        <begin position="43"/>
        <end position="250"/>
    </location>
</feature>
<evidence type="ECO:0000313" key="11">
    <source>
        <dbReference type="Proteomes" id="UP000183046"/>
    </source>
</evidence>
<evidence type="ECO:0000256" key="5">
    <source>
        <dbReference type="ARBA" id="ARBA00023284"/>
    </source>
</evidence>
<evidence type="ECO:0000313" key="8">
    <source>
        <dbReference type="EMBL" id="OAN31733.1"/>
    </source>
</evidence>
<dbReference type="PANTHER" id="PTHR13887:SF14">
    <property type="entry name" value="DISULFIDE BOND FORMATION PROTEIN D"/>
    <property type="match status" value="1"/>
</dbReference>